<evidence type="ECO:0000313" key="4">
    <source>
        <dbReference type="EMBL" id="TFH69285.1"/>
    </source>
</evidence>
<dbReference type="PANTHER" id="PTHR21621">
    <property type="entry name" value="RIBOSOMAL PROTEIN S6 MODIFICATION PROTEIN"/>
    <property type="match status" value="1"/>
</dbReference>
<dbReference type="GO" id="GO:0009432">
    <property type="term" value="P:SOS response"/>
    <property type="evidence" value="ECO:0007669"/>
    <property type="project" value="TreeGrafter"/>
</dbReference>
<dbReference type="GO" id="GO:0005737">
    <property type="term" value="C:cytoplasm"/>
    <property type="evidence" value="ECO:0007669"/>
    <property type="project" value="TreeGrafter"/>
</dbReference>
<dbReference type="EMBL" id="SPIA01000001">
    <property type="protein sequence ID" value="TFH69285.1"/>
    <property type="molecule type" value="Genomic_DNA"/>
</dbReference>
<dbReference type="InterPro" id="IPR011761">
    <property type="entry name" value="ATP-grasp"/>
</dbReference>
<accession>A0A4Y8UKI0</accession>
<proteinExistence type="predicted"/>
<dbReference type="InterPro" id="IPR005479">
    <property type="entry name" value="CPAse_ATP-bd"/>
</dbReference>
<dbReference type="SUPFAM" id="SSF56059">
    <property type="entry name" value="Glutathione synthetase ATP-binding domain-like"/>
    <property type="match status" value="1"/>
</dbReference>
<dbReference type="PANTHER" id="PTHR21621:SF0">
    <property type="entry name" value="BETA-CITRYLGLUTAMATE SYNTHASE B-RELATED"/>
    <property type="match status" value="1"/>
</dbReference>
<reference evidence="4 5" key="1">
    <citation type="submission" date="2019-03" db="EMBL/GenBank/DDBJ databases">
        <title>Draft genome of Gammaproteobacteria bacterium LSUCC0057, a member of the SAR92 clade.</title>
        <authorList>
            <person name="Lanclos V.C."/>
            <person name="Doiron C."/>
            <person name="Henson M.W."/>
            <person name="Thrash J.C."/>
        </authorList>
    </citation>
    <scope>NUCLEOTIDE SEQUENCE [LARGE SCALE GENOMIC DNA]</scope>
    <source>
        <strain evidence="4 5">LSUCC0057</strain>
    </source>
</reference>
<evidence type="ECO:0000259" key="3">
    <source>
        <dbReference type="PROSITE" id="PS50975"/>
    </source>
</evidence>
<evidence type="ECO:0000256" key="1">
    <source>
        <dbReference type="ARBA" id="ARBA00023211"/>
    </source>
</evidence>
<keyword evidence="2" id="KW-0067">ATP-binding</keyword>
<sequence>MDPNSSVKFSARYVSGYWYGLRYPSIIVDVAEISLSESLQRYLVDQHLTRLMVSRNTLPAPHASLELPSLLVWMCDTLHRAMDAAIVDSGFIVPGQSSRARCVIPVQSLSVRRITTALNHYYGIVVETLHSEVGPIAGAGERLNKRKLSLEKFLDEACKPLFLGSNTAHFLRNAHYLGIPYQYLYKDLVQYGYSSKRSLLQSSFTPQTNVIAVQLSRDKIATQHILKSVGIPTAAGVRVKSEQQAVEVAATICGPTVIKPVDKDGGLAVSTHLYEAADVAAAYKAARRYSSDVMLERHFDGRDYRIVIYRDAFLWAIERKPASILGDGVHTVVDLVAMANSAKQRSRDKSSALVELELDDEALRLLTQQSLSVDAVLPAGQRARLRGKANIGAGGVPVTVPKADIHPDNIELCSRVCQALGLDLAGVDLIIPDISISWLHGGCIVVEVNAQPQLGQITSAHLYGEILRREVDGNGRVPITLIVGRGSENYWASLACRDDYASVGVVRDNRVLVGGKHQSPSPEGVFAGGMALLRDRRITSIILEVTNLKALALTGLPCDQVDTLILPSTLIELDLNDRDGQALVEALLPQVASEVVCGDEKLLPTIEIWLAAAPGRRLLVPE</sequence>
<dbReference type="Gene3D" id="3.30.470.20">
    <property type="entry name" value="ATP-grasp fold, B domain"/>
    <property type="match status" value="1"/>
</dbReference>
<keyword evidence="1" id="KW-0464">Manganese</keyword>
<dbReference type="GO" id="GO:0046872">
    <property type="term" value="F:metal ion binding"/>
    <property type="evidence" value="ECO:0007669"/>
    <property type="project" value="InterPro"/>
</dbReference>
<evidence type="ECO:0000256" key="2">
    <source>
        <dbReference type="PROSITE-ProRule" id="PRU00409"/>
    </source>
</evidence>
<dbReference type="GO" id="GO:0018169">
    <property type="term" value="F:ribosomal S6-glutamic acid ligase activity"/>
    <property type="evidence" value="ECO:0007669"/>
    <property type="project" value="TreeGrafter"/>
</dbReference>
<comment type="caution">
    <text evidence="4">The sequence shown here is derived from an EMBL/GenBank/DDBJ whole genome shotgun (WGS) entry which is preliminary data.</text>
</comment>
<dbReference type="OrthoDB" id="9803907at2"/>
<dbReference type="Pfam" id="PF02786">
    <property type="entry name" value="CPSase_L_D2"/>
    <property type="match status" value="1"/>
</dbReference>
<dbReference type="Proteomes" id="UP000298133">
    <property type="component" value="Unassembled WGS sequence"/>
</dbReference>
<feature type="domain" description="ATP-grasp" evidence="3">
    <location>
        <begin position="223"/>
        <end position="485"/>
    </location>
</feature>
<protein>
    <recommendedName>
        <fullName evidence="3">ATP-grasp domain-containing protein</fullName>
    </recommendedName>
</protein>
<dbReference type="Gene3D" id="3.30.1490.20">
    <property type="entry name" value="ATP-grasp fold, A domain"/>
    <property type="match status" value="1"/>
</dbReference>
<organism evidence="4 5">
    <name type="scientific">Gammaproteobacteria bacterium LSUCC0057</name>
    <dbReference type="NCBI Taxonomy" id="2559237"/>
    <lineage>
        <taxon>Bacteria</taxon>
        <taxon>Pseudomonadati</taxon>
        <taxon>Pseudomonadota</taxon>
        <taxon>Gammaproteobacteria</taxon>
        <taxon>Cellvibrionales</taxon>
        <taxon>Porticoccaceae</taxon>
        <taxon>SAR92 clade</taxon>
    </lineage>
</organism>
<name>A0A4Y8UKI0_9GAMM</name>
<keyword evidence="5" id="KW-1185">Reference proteome</keyword>
<dbReference type="PROSITE" id="PS50975">
    <property type="entry name" value="ATP_GRASP"/>
    <property type="match status" value="1"/>
</dbReference>
<dbReference type="InterPro" id="IPR013815">
    <property type="entry name" value="ATP_grasp_subdomain_1"/>
</dbReference>
<dbReference type="AlphaFoldDB" id="A0A4Y8UKI0"/>
<keyword evidence="2" id="KW-0547">Nucleotide-binding</keyword>
<dbReference type="GO" id="GO:0005524">
    <property type="term" value="F:ATP binding"/>
    <property type="evidence" value="ECO:0007669"/>
    <property type="project" value="UniProtKB-UniRule"/>
</dbReference>
<gene>
    <name evidence="4" type="ORF">E3W66_05055</name>
</gene>
<evidence type="ECO:0000313" key="5">
    <source>
        <dbReference type="Proteomes" id="UP000298133"/>
    </source>
</evidence>